<gene>
    <name evidence="4" type="ORF">F1188_14420</name>
</gene>
<evidence type="ECO:0000313" key="5">
    <source>
        <dbReference type="Proteomes" id="UP000324065"/>
    </source>
</evidence>
<dbReference type="Proteomes" id="UP000324065">
    <property type="component" value="Unassembled WGS sequence"/>
</dbReference>
<evidence type="ECO:0000259" key="3">
    <source>
        <dbReference type="Pfam" id="PF13439"/>
    </source>
</evidence>
<feature type="region of interest" description="Disordered" evidence="1">
    <location>
        <begin position="1"/>
        <end position="33"/>
    </location>
</feature>
<dbReference type="InterPro" id="IPR050194">
    <property type="entry name" value="Glycosyltransferase_grp1"/>
</dbReference>
<dbReference type="GO" id="GO:0016758">
    <property type="term" value="F:hexosyltransferase activity"/>
    <property type="evidence" value="ECO:0007669"/>
    <property type="project" value="TreeGrafter"/>
</dbReference>
<protein>
    <submittedName>
        <fullName evidence="4">Glycosyltransferase family 4 protein</fullName>
    </submittedName>
</protein>
<dbReference type="CDD" id="cd03819">
    <property type="entry name" value="GT4_WavL-like"/>
    <property type="match status" value="1"/>
</dbReference>
<dbReference type="Pfam" id="PF13439">
    <property type="entry name" value="Glyco_transf_4"/>
    <property type="match status" value="1"/>
</dbReference>
<keyword evidence="5" id="KW-1185">Reference proteome</keyword>
<sequence>MHEDHARPLAGHRVIGDGGAIRTGQTAGRGVRRSAGGRIGVCHIGFTHGSVGPAVQTRTTRAGQAQGKGGTRVTAHGITATTRRETQAAGAIPTVLQVLPALEAGGVERGTVDVAEGIVGAGWRALVASQGGRLEHALARVGARHITLPLATKNPLALRRNAGRLARVIREHGVDLIHARSRAPAWSALWASRATGVPLVTTFHGTYTLGPWGLKAGYNRVMIEGARVIAISQFIAAHIREQYGVTDDRIRIIPRGVDLTTFTPQAVREQRIVRLATQWRLPEDATVILMPGRLTRWKGQSLLIEAMARLGRPGVHALIVGSDQGRAAYRTTLDDQIAHHGLEGQVHILDHCDDMPAAYRLANVVVSASLEPEAFGRVPAEGQALGRVVVAPAHGGALEIVDHGVTGWLFEPGDADSLAYALAVALDMDPAARTAMTERAMVQTQRVFSKTAMILDTLAVYRELLGAPEPALSVP</sequence>
<evidence type="ECO:0000259" key="2">
    <source>
        <dbReference type="Pfam" id="PF00534"/>
    </source>
</evidence>
<accession>A0A5M6I964</accession>
<dbReference type="EMBL" id="VWPJ01000014">
    <property type="protein sequence ID" value="KAA5604800.1"/>
    <property type="molecule type" value="Genomic_DNA"/>
</dbReference>
<dbReference type="SUPFAM" id="SSF53756">
    <property type="entry name" value="UDP-Glycosyltransferase/glycogen phosphorylase"/>
    <property type="match status" value="1"/>
</dbReference>
<name>A0A5M6I964_9PROT</name>
<dbReference type="PANTHER" id="PTHR45947:SF3">
    <property type="entry name" value="SULFOQUINOVOSYL TRANSFERASE SQD2"/>
    <property type="match status" value="1"/>
</dbReference>
<dbReference type="OrthoDB" id="5147801at2"/>
<dbReference type="InterPro" id="IPR028098">
    <property type="entry name" value="Glyco_trans_4-like_N"/>
</dbReference>
<reference evidence="4 5" key="1">
    <citation type="submission" date="2019-09" db="EMBL/GenBank/DDBJ databases">
        <title>Genome sequence of Roseospira marina, one of the more divergent members of the non-sulfur purple photosynthetic bacterial family, the Rhodospirillaceae.</title>
        <authorList>
            <person name="Meyer T."/>
            <person name="Kyndt J."/>
        </authorList>
    </citation>
    <scope>NUCLEOTIDE SEQUENCE [LARGE SCALE GENOMIC DNA]</scope>
    <source>
        <strain evidence="4 5">DSM 15113</strain>
    </source>
</reference>
<proteinExistence type="predicted"/>
<feature type="domain" description="Glycosyl transferase family 1" evidence="2">
    <location>
        <begin position="278"/>
        <end position="440"/>
    </location>
</feature>
<comment type="caution">
    <text evidence="4">The sequence shown here is derived from an EMBL/GenBank/DDBJ whole genome shotgun (WGS) entry which is preliminary data.</text>
</comment>
<feature type="domain" description="Glycosyltransferase subfamily 4-like N-terminal" evidence="3">
    <location>
        <begin position="105"/>
        <end position="260"/>
    </location>
</feature>
<dbReference type="InterPro" id="IPR001296">
    <property type="entry name" value="Glyco_trans_1"/>
</dbReference>
<organism evidence="4 5">
    <name type="scientific">Roseospira marina</name>
    <dbReference type="NCBI Taxonomy" id="140057"/>
    <lineage>
        <taxon>Bacteria</taxon>
        <taxon>Pseudomonadati</taxon>
        <taxon>Pseudomonadota</taxon>
        <taxon>Alphaproteobacteria</taxon>
        <taxon>Rhodospirillales</taxon>
        <taxon>Rhodospirillaceae</taxon>
        <taxon>Roseospira</taxon>
    </lineage>
</organism>
<dbReference type="Gene3D" id="3.40.50.2000">
    <property type="entry name" value="Glycogen Phosphorylase B"/>
    <property type="match status" value="2"/>
</dbReference>
<dbReference type="Pfam" id="PF00534">
    <property type="entry name" value="Glycos_transf_1"/>
    <property type="match status" value="1"/>
</dbReference>
<evidence type="ECO:0000256" key="1">
    <source>
        <dbReference type="SAM" id="MobiDB-lite"/>
    </source>
</evidence>
<dbReference type="PANTHER" id="PTHR45947">
    <property type="entry name" value="SULFOQUINOVOSYL TRANSFERASE SQD2"/>
    <property type="match status" value="1"/>
</dbReference>
<dbReference type="AlphaFoldDB" id="A0A5M6I964"/>
<evidence type="ECO:0000313" key="4">
    <source>
        <dbReference type="EMBL" id="KAA5604800.1"/>
    </source>
</evidence>
<keyword evidence="4" id="KW-0808">Transferase</keyword>